<feature type="transmembrane region" description="Helical" evidence="9">
    <location>
        <begin position="143"/>
        <end position="163"/>
    </location>
</feature>
<evidence type="ECO:0000256" key="8">
    <source>
        <dbReference type="RuleBase" id="RU000688"/>
    </source>
</evidence>
<evidence type="ECO:0000256" key="1">
    <source>
        <dbReference type="ARBA" id="ARBA00004141"/>
    </source>
</evidence>
<dbReference type="Proteomes" id="UP001634394">
    <property type="component" value="Unassembled WGS sequence"/>
</dbReference>
<evidence type="ECO:0000256" key="9">
    <source>
        <dbReference type="SAM" id="Phobius"/>
    </source>
</evidence>
<feature type="transmembrane region" description="Helical" evidence="9">
    <location>
        <begin position="311"/>
        <end position="332"/>
    </location>
</feature>
<dbReference type="CDD" id="cd00637">
    <property type="entry name" value="7tm_classA_rhodopsin-like"/>
    <property type="match status" value="1"/>
</dbReference>
<feature type="transmembrane region" description="Helical" evidence="9">
    <location>
        <begin position="27"/>
        <end position="52"/>
    </location>
</feature>
<gene>
    <name evidence="11" type="ORF">ACJMK2_013007</name>
    <name evidence="12" type="ORF">ACJMK2_013130</name>
</gene>
<dbReference type="PROSITE" id="PS50262">
    <property type="entry name" value="G_PROTEIN_RECEP_F1_2"/>
    <property type="match status" value="1"/>
</dbReference>
<dbReference type="PANTHER" id="PTHR24238:SF47">
    <property type="entry name" value="ECDYSTEROIDS_DOPAMINE RECEPTOR-RELATED"/>
    <property type="match status" value="1"/>
</dbReference>
<evidence type="ECO:0000313" key="12">
    <source>
        <dbReference type="EMBL" id="KAL3858545.1"/>
    </source>
</evidence>
<evidence type="ECO:0000256" key="6">
    <source>
        <dbReference type="ARBA" id="ARBA00023170"/>
    </source>
</evidence>
<dbReference type="EMBL" id="JBJQND010000013">
    <property type="protein sequence ID" value="KAL3858416.1"/>
    <property type="molecule type" value="Genomic_DNA"/>
</dbReference>
<feature type="domain" description="G-protein coupled receptors family 1 profile" evidence="10">
    <location>
        <begin position="43"/>
        <end position="373"/>
    </location>
</feature>
<dbReference type="PRINTS" id="PR00237">
    <property type="entry name" value="GPCRRHODOPSN"/>
</dbReference>
<evidence type="ECO:0000313" key="11">
    <source>
        <dbReference type="EMBL" id="KAL3858416.1"/>
    </source>
</evidence>
<keyword evidence="6 8" id="KW-0675">Receptor</keyword>
<feature type="transmembrane region" description="Helical" evidence="9">
    <location>
        <begin position="352"/>
        <end position="376"/>
    </location>
</feature>
<name>A0ABD3VB70_SINWO</name>
<feature type="transmembrane region" description="Helical" evidence="9">
    <location>
        <begin position="194"/>
        <end position="217"/>
    </location>
</feature>
<comment type="subcellular location">
    <subcellularLocation>
        <location evidence="1">Membrane</location>
        <topology evidence="1">Multi-pass membrane protein</topology>
    </subcellularLocation>
</comment>
<feature type="transmembrane region" description="Helical" evidence="9">
    <location>
        <begin position="101"/>
        <end position="122"/>
    </location>
</feature>
<reference evidence="11 13" key="1">
    <citation type="submission" date="2024-11" db="EMBL/GenBank/DDBJ databases">
        <title>Chromosome-level genome assembly of the freshwater bivalve Anodonta woodiana.</title>
        <authorList>
            <person name="Chen X."/>
        </authorList>
    </citation>
    <scope>NUCLEOTIDE SEQUENCE [LARGE SCALE GENOMIC DNA]</scope>
    <source>
        <strain evidence="11">MN2024</strain>
        <tissue evidence="11">Gills</tissue>
    </source>
</reference>
<proteinExistence type="inferred from homology"/>
<dbReference type="Gene3D" id="1.20.1070.10">
    <property type="entry name" value="Rhodopsin 7-helix transmembrane proteins"/>
    <property type="match status" value="1"/>
</dbReference>
<protein>
    <recommendedName>
        <fullName evidence="10">G-protein coupled receptors family 1 profile domain-containing protein</fullName>
    </recommendedName>
</protein>
<evidence type="ECO:0000313" key="13">
    <source>
        <dbReference type="Proteomes" id="UP001634394"/>
    </source>
</evidence>
<dbReference type="InterPro" id="IPR000276">
    <property type="entry name" value="GPCR_Rhodpsn"/>
</dbReference>
<evidence type="ECO:0000256" key="7">
    <source>
        <dbReference type="ARBA" id="ARBA00023224"/>
    </source>
</evidence>
<comment type="similarity">
    <text evidence="8">Belongs to the G-protein coupled receptor 1 family.</text>
</comment>
<evidence type="ECO:0000256" key="5">
    <source>
        <dbReference type="ARBA" id="ARBA00023136"/>
    </source>
</evidence>
<evidence type="ECO:0000259" key="10">
    <source>
        <dbReference type="PROSITE" id="PS50262"/>
    </source>
</evidence>
<keyword evidence="4 8" id="KW-0297">G-protein coupled receptor</keyword>
<accession>A0ABD3VB70</accession>
<keyword evidence="2 8" id="KW-0812">Transmembrane</keyword>
<dbReference type="AlphaFoldDB" id="A0ABD3VB70"/>
<dbReference type="Pfam" id="PF00001">
    <property type="entry name" value="7tm_1"/>
    <property type="match status" value="1"/>
</dbReference>
<dbReference type="PANTHER" id="PTHR24238">
    <property type="entry name" value="G-PROTEIN COUPLED RECEPTOR"/>
    <property type="match status" value="1"/>
</dbReference>
<evidence type="ECO:0000256" key="4">
    <source>
        <dbReference type="ARBA" id="ARBA00023040"/>
    </source>
</evidence>
<evidence type="ECO:0000256" key="3">
    <source>
        <dbReference type="ARBA" id="ARBA00022989"/>
    </source>
</evidence>
<comment type="caution">
    <text evidence="11">The sequence shown here is derived from an EMBL/GenBank/DDBJ whole genome shotgun (WGS) entry which is preliminary data.</text>
</comment>
<dbReference type="SUPFAM" id="SSF81321">
    <property type="entry name" value="Family A G protein-coupled receptor-like"/>
    <property type="match status" value="1"/>
</dbReference>
<evidence type="ECO:0000256" key="2">
    <source>
        <dbReference type="ARBA" id="ARBA00022692"/>
    </source>
</evidence>
<keyword evidence="3 9" id="KW-1133">Transmembrane helix</keyword>
<keyword evidence="5 9" id="KW-0472">Membrane</keyword>
<keyword evidence="13" id="KW-1185">Reference proteome</keyword>
<dbReference type="EMBL" id="JBJQND010000013">
    <property type="protein sequence ID" value="KAL3858545.1"/>
    <property type="molecule type" value="Genomic_DNA"/>
</dbReference>
<feature type="transmembrane region" description="Helical" evidence="9">
    <location>
        <begin position="64"/>
        <end position="89"/>
    </location>
</feature>
<dbReference type="GO" id="GO:0004930">
    <property type="term" value="F:G protein-coupled receptor activity"/>
    <property type="evidence" value="ECO:0007669"/>
    <property type="project" value="UniProtKB-KW"/>
</dbReference>
<dbReference type="GO" id="GO:0016020">
    <property type="term" value="C:membrane"/>
    <property type="evidence" value="ECO:0007669"/>
    <property type="project" value="UniProtKB-SubCell"/>
</dbReference>
<keyword evidence="7 8" id="KW-0807">Transducer</keyword>
<organism evidence="11 13">
    <name type="scientific">Sinanodonta woodiana</name>
    <name type="common">Chinese pond mussel</name>
    <name type="synonym">Anodonta woodiana</name>
    <dbReference type="NCBI Taxonomy" id="1069815"/>
    <lineage>
        <taxon>Eukaryota</taxon>
        <taxon>Metazoa</taxon>
        <taxon>Spiralia</taxon>
        <taxon>Lophotrochozoa</taxon>
        <taxon>Mollusca</taxon>
        <taxon>Bivalvia</taxon>
        <taxon>Autobranchia</taxon>
        <taxon>Heteroconchia</taxon>
        <taxon>Palaeoheterodonta</taxon>
        <taxon>Unionida</taxon>
        <taxon>Unionoidea</taxon>
        <taxon>Unionidae</taxon>
        <taxon>Unioninae</taxon>
        <taxon>Sinanodonta</taxon>
    </lineage>
</organism>
<dbReference type="InterPro" id="IPR017452">
    <property type="entry name" value="GPCR_Rhodpsn_7TM"/>
</dbReference>
<sequence>MFGNTTNSNLSEQTIQNLNNQIALGNIGGIVFISISMIVGIPGNVIVIYIYLRKYQPSTHRTFIVCLAILDLASCCLSMPFFITVLRYPIEFFSNDVVCKIFHFLTYCLIIGSGFVLVTIAAERHRKICTPHGKQLSEKMSKYVCIIDLLLAGLLSWPGAVLYGNNKYIVGRRGPEGIQCTVSDDFAGTKYPSYFSFVLLFLFIISIIPIFIMYTLIGKQLWKMNKRSYRKNQATAISEVPCSTVTYNAAATQSSEDKDTNLKKNSISILSSECKGDNEIISDDTQQYNNTKNTKDGKGNKKNRERNKTIAFTRIFFIITVVLIISFCPHWGLRFADFINKDFLANLSFAEIVAYQTFRWSFFINSIANPIIYGLYDRTFKHEVHIMFGRANNYP</sequence>
<dbReference type="PROSITE" id="PS00237">
    <property type="entry name" value="G_PROTEIN_RECEP_F1_1"/>
    <property type="match status" value="1"/>
</dbReference>